<feature type="domain" description="Transposase-associated" evidence="1">
    <location>
        <begin position="5"/>
        <end position="78"/>
    </location>
</feature>
<dbReference type="InterPro" id="IPR029480">
    <property type="entry name" value="Transpos_assoc"/>
</dbReference>
<dbReference type="AlphaFoldDB" id="A0A5N6N2G3"/>
<comment type="caution">
    <text evidence="2">The sequence shown here is derived from an EMBL/GenBank/DDBJ whole genome shotgun (WGS) entry which is preliminary data.</text>
</comment>
<evidence type="ECO:0000259" key="1">
    <source>
        <dbReference type="Pfam" id="PF13963"/>
    </source>
</evidence>
<dbReference type="OrthoDB" id="1716743at2759"/>
<name>A0A5N6N2G3_9ASTR</name>
<keyword evidence="3" id="KW-1185">Reference proteome</keyword>
<reference evidence="2 3" key="1">
    <citation type="submission" date="2019-05" db="EMBL/GenBank/DDBJ databases">
        <title>Mikania micrantha, genome provides insights into the molecular mechanism of rapid growth.</title>
        <authorList>
            <person name="Liu B."/>
        </authorList>
    </citation>
    <scope>NUCLEOTIDE SEQUENCE [LARGE SCALE GENOMIC DNA]</scope>
    <source>
        <strain evidence="2">NLD-2019</strain>
        <tissue evidence="2">Leaf</tissue>
    </source>
</reference>
<evidence type="ECO:0000313" key="2">
    <source>
        <dbReference type="EMBL" id="KAD4180477.1"/>
    </source>
</evidence>
<sequence length="212" mass="24734">MTIDKSWITLGNRNSTAFKEGLLNFIEIAKNHVDSKGKTFSPCRRYVNSIRHDLNTVYAHIHSRGFLQSYQTWNYHGERYANADKVEALFDSRTHENDTRSLEMFDVIDDVMVEHNANEENTHEDESGLDPEFDALFKELKTELYPGCSWMSSLNFIAKLMHIKVINKWTDSSFDQLLEFLRDAFPKENHIPASHYQAKKNWVGISIYPCLH</sequence>
<evidence type="ECO:0000313" key="3">
    <source>
        <dbReference type="Proteomes" id="UP000326396"/>
    </source>
</evidence>
<dbReference type="Pfam" id="PF13963">
    <property type="entry name" value="Transpos_assoc"/>
    <property type="match status" value="1"/>
</dbReference>
<dbReference type="EMBL" id="SZYD01000014">
    <property type="protein sequence ID" value="KAD4180477.1"/>
    <property type="molecule type" value="Genomic_DNA"/>
</dbReference>
<gene>
    <name evidence="2" type="ORF">E3N88_29068</name>
</gene>
<proteinExistence type="predicted"/>
<protein>
    <recommendedName>
        <fullName evidence="1">Transposase-associated domain-containing protein</fullName>
    </recommendedName>
</protein>
<dbReference type="Proteomes" id="UP000326396">
    <property type="component" value="Linkage Group LG4"/>
</dbReference>
<accession>A0A5N6N2G3</accession>
<organism evidence="2 3">
    <name type="scientific">Mikania micrantha</name>
    <name type="common">bitter vine</name>
    <dbReference type="NCBI Taxonomy" id="192012"/>
    <lineage>
        <taxon>Eukaryota</taxon>
        <taxon>Viridiplantae</taxon>
        <taxon>Streptophyta</taxon>
        <taxon>Embryophyta</taxon>
        <taxon>Tracheophyta</taxon>
        <taxon>Spermatophyta</taxon>
        <taxon>Magnoliopsida</taxon>
        <taxon>eudicotyledons</taxon>
        <taxon>Gunneridae</taxon>
        <taxon>Pentapetalae</taxon>
        <taxon>asterids</taxon>
        <taxon>campanulids</taxon>
        <taxon>Asterales</taxon>
        <taxon>Asteraceae</taxon>
        <taxon>Asteroideae</taxon>
        <taxon>Heliantheae alliance</taxon>
        <taxon>Eupatorieae</taxon>
        <taxon>Mikania</taxon>
    </lineage>
</organism>